<gene>
    <name evidence="4" type="ORF">NG99_22510</name>
</gene>
<evidence type="ECO:0000256" key="1">
    <source>
        <dbReference type="SAM" id="MobiDB-lite"/>
    </source>
</evidence>
<protein>
    <submittedName>
        <fullName evidence="4">Conjugal transfer protein TraG</fullName>
    </submittedName>
</protein>
<dbReference type="eggNOG" id="COG4678">
    <property type="taxonomic scope" value="Bacteria"/>
</dbReference>
<dbReference type="Pfam" id="PF07916">
    <property type="entry name" value="TraG_N"/>
    <property type="match status" value="1"/>
</dbReference>
<feature type="compositionally biased region" description="Polar residues" evidence="1">
    <location>
        <begin position="672"/>
        <end position="694"/>
    </location>
</feature>
<feature type="transmembrane region" description="Helical" evidence="2">
    <location>
        <begin position="31"/>
        <end position="49"/>
    </location>
</feature>
<feature type="region of interest" description="Disordered" evidence="1">
    <location>
        <begin position="670"/>
        <end position="694"/>
    </location>
</feature>
<feature type="compositionally biased region" description="Basic and acidic residues" evidence="1">
    <location>
        <begin position="872"/>
        <end position="891"/>
    </location>
</feature>
<name>A0A0A3YQZ5_9GAMM</name>
<comment type="caution">
    <text evidence="4">The sequence shown here is derived from an EMBL/GenBank/DDBJ whole genome shotgun (WGS) entry which is preliminary data.</text>
</comment>
<feature type="region of interest" description="Disordered" evidence="1">
    <location>
        <begin position="846"/>
        <end position="962"/>
    </location>
</feature>
<feature type="transmembrane region" description="Helical" evidence="2">
    <location>
        <begin position="56"/>
        <end position="73"/>
    </location>
</feature>
<keyword evidence="5" id="KW-1185">Reference proteome</keyword>
<evidence type="ECO:0000313" key="4">
    <source>
        <dbReference type="EMBL" id="KGT87934.1"/>
    </source>
</evidence>
<evidence type="ECO:0000256" key="2">
    <source>
        <dbReference type="SAM" id="Phobius"/>
    </source>
</evidence>
<dbReference type="RefSeq" id="WP_034898046.1">
    <property type="nucleotide sequence ID" value="NZ_JRUQ01000068.1"/>
</dbReference>
<organism evidence="4 5">
    <name type="scientific">Erwinia typographi</name>
    <dbReference type="NCBI Taxonomy" id="371042"/>
    <lineage>
        <taxon>Bacteria</taxon>
        <taxon>Pseudomonadati</taxon>
        <taxon>Pseudomonadota</taxon>
        <taxon>Gammaproteobacteria</taxon>
        <taxon>Enterobacterales</taxon>
        <taxon>Erwiniaceae</taxon>
        <taxon>Erwinia</taxon>
    </lineage>
</organism>
<feature type="transmembrane region" description="Helical" evidence="2">
    <location>
        <begin position="368"/>
        <end position="390"/>
    </location>
</feature>
<dbReference type="OrthoDB" id="5555296at2"/>
<dbReference type="STRING" id="371042.NG99_22510"/>
<keyword evidence="2" id="KW-0812">Transmembrane</keyword>
<accession>A0A0A3YQZ5</accession>
<sequence length="962" mass="103579">MDTVYVLAGGDFLTNIFNGVATLMGTTEWSSMFRIAALVSVMVLFATYLKGHDPLEFFKFIAFFILLTSILIIPKRTVQIIDRTDATSIHTVDNVPLGLAAPAKFITGIGTALTEGFETVYHTPDSVTYSKTGMLFGANLVGTATDFMFRNGDLAELFTAYVRNCVVGDILLNHKYSFQELMSSTDPYSLIFSNPSPLRGVMVSYGNTAATREGFWTCQELANNVLKSQLNADTAEDGSTWSYYVSRITGAKPNSSALFGTLMADSYSYYYGGGSTASQIMRSTVVMNGLKQGISSYSAQNGDAAGLVNLASQSSYSKMRLSQVISATIATTYLPLMNTVLLAMVIGLFPVIILLATVHSLTLQVLKGYIYTLIYLQAWGPMFAILNYAVSSHLTTKTGALGFSLSNLSVIQQTHADIGSIAGALSLSIPFLAWGIVRGLGSVVSQAGNYLGTAVSSTASSEASRAGDGSWAFNNLQTDNVAGNKWDTNYASRSGMATTQMGNGAVATRTQDGSSVYDTTGAISRLPTDIQLDRSAVSGFQRQQREAQSQIQSLNETLGHTTSTGASQLSQWASQRGNSDTVSRGADNSVSANDAAAISKMQSAVARYARDNNVSQTDALRAAMEQSQNLSANVGAGAYAKVDTDKQVIGKLASLGTGWSMGGDAHAKLDYNGQNGSSHGTSTDMSNRTSSTKDFSAQDLKDIRHGVDVVASHRTTDNSSHTDNASGSLLNQMAATFSDMRTQASQYSDTQNRSHEYAQMASFVENNSAAIRSNATQEFVEYAKQNHPDAERVLTDVSSPEARAERESLAGRFVEERMMPQLEAQFRASQGRAAEGMGDTVADGGLQGVSHSDFESQQQHMAQTAAGQGVKAEGRVASEVEHSRADAKRSVDFAQENVNKQQGEVNKQYTDLEQDHQVQGRKFGKSYKDEQQQQNTLPGGKTRDELTKQAQDIQRQFEENNK</sequence>
<dbReference type="EMBL" id="JRUQ01000068">
    <property type="protein sequence ID" value="KGT87934.1"/>
    <property type="molecule type" value="Genomic_DNA"/>
</dbReference>
<reference evidence="4 5" key="1">
    <citation type="submission" date="2014-10" db="EMBL/GenBank/DDBJ databases">
        <title>Genome sequence of Erwinia typographi M043b.</title>
        <authorList>
            <person name="Chan K.-G."/>
            <person name="Tan W.-S."/>
        </authorList>
    </citation>
    <scope>NUCLEOTIDE SEQUENCE [LARGE SCALE GENOMIC DNA]</scope>
    <source>
        <strain evidence="4 5">M043b</strain>
    </source>
</reference>
<feature type="compositionally biased region" description="Polar residues" evidence="1">
    <location>
        <begin position="560"/>
        <end position="582"/>
    </location>
</feature>
<dbReference type="Proteomes" id="UP000030351">
    <property type="component" value="Unassembled WGS sequence"/>
</dbReference>
<feature type="domain" description="TraG N-terminal Proteobacteria" evidence="3">
    <location>
        <begin position="3"/>
        <end position="457"/>
    </location>
</feature>
<dbReference type="InterPro" id="IPR012931">
    <property type="entry name" value="TraG_N_Proteobacteria"/>
</dbReference>
<feature type="compositionally biased region" description="Polar residues" evidence="1">
    <location>
        <begin position="896"/>
        <end position="911"/>
    </location>
</feature>
<dbReference type="AlphaFoldDB" id="A0A0A3YQZ5"/>
<evidence type="ECO:0000313" key="5">
    <source>
        <dbReference type="Proteomes" id="UP000030351"/>
    </source>
</evidence>
<evidence type="ECO:0000259" key="3">
    <source>
        <dbReference type="Pfam" id="PF07916"/>
    </source>
</evidence>
<keyword evidence="2" id="KW-1133">Transmembrane helix</keyword>
<feature type="compositionally biased region" description="Polar residues" evidence="1">
    <location>
        <begin position="855"/>
        <end position="866"/>
    </location>
</feature>
<keyword evidence="2" id="KW-0472">Membrane</keyword>
<proteinExistence type="predicted"/>
<feature type="transmembrane region" description="Helical" evidence="2">
    <location>
        <begin position="333"/>
        <end position="356"/>
    </location>
</feature>
<dbReference type="NCBIfam" id="NF010295">
    <property type="entry name" value="PRK13735.1"/>
    <property type="match status" value="1"/>
</dbReference>
<feature type="region of interest" description="Disordered" evidence="1">
    <location>
        <begin position="560"/>
        <end position="588"/>
    </location>
</feature>